<dbReference type="CDD" id="cd00075">
    <property type="entry name" value="HATPase"/>
    <property type="match status" value="1"/>
</dbReference>
<accession>A0ABW3USD5</accession>
<feature type="transmembrane region" description="Helical" evidence="15">
    <location>
        <begin position="20"/>
        <end position="40"/>
    </location>
</feature>
<evidence type="ECO:0000256" key="10">
    <source>
        <dbReference type="ARBA" id="ARBA00022777"/>
    </source>
</evidence>
<comment type="catalytic activity">
    <reaction evidence="1">
        <text>ATP + protein L-histidine = ADP + protein N-phospho-L-histidine.</text>
        <dbReference type="EC" id="2.7.13.3"/>
    </reaction>
</comment>
<organism evidence="18 19">
    <name type="scientific">Paenibacillus vulneris</name>
    <dbReference type="NCBI Taxonomy" id="1133364"/>
    <lineage>
        <taxon>Bacteria</taxon>
        <taxon>Bacillati</taxon>
        <taxon>Bacillota</taxon>
        <taxon>Bacilli</taxon>
        <taxon>Bacillales</taxon>
        <taxon>Paenibacillaceae</taxon>
        <taxon>Paenibacillus</taxon>
    </lineage>
</organism>
<dbReference type="InterPro" id="IPR036097">
    <property type="entry name" value="HisK_dim/P_sf"/>
</dbReference>
<dbReference type="SMART" id="SM00304">
    <property type="entry name" value="HAMP"/>
    <property type="match status" value="1"/>
</dbReference>
<feature type="transmembrane region" description="Helical" evidence="15">
    <location>
        <begin position="165"/>
        <end position="189"/>
    </location>
</feature>
<dbReference type="InterPro" id="IPR003660">
    <property type="entry name" value="HAMP_dom"/>
</dbReference>
<dbReference type="Gene3D" id="6.10.340.10">
    <property type="match status" value="1"/>
</dbReference>
<dbReference type="InterPro" id="IPR050428">
    <property type="entry name" value="TCS_sensor_his_kinase"/>
</dbReference>
<keyword evidence="9" id="KW-0547">Nucleotide-binding</keyword>
<dbReference type="SUPFAM" id="SSF55874">
    <property type="entry name" value="ATPase domain of HSP90 chaperone/DNA topoisomerase II/histidine kinase"/>
    <property type="match status" value="1"/>
</dbReference>
<keyword evidence="14 15" id="KW-0472">Membrane</keyword>
<dbReference type="GO" id="GO:0005524">
    <property type="term" value="F:ATP binding"/>
    <property type="evidence" value="ECO:0007669"/>
    <property type="project" value="UniProtKB-KW"/>
</dbReference>
<evidence type="ECO:0000313" key="19">
    <source>
        <dbReference type="Proteomes" id="UP001597180"/>
    </source>
</evidence>
<evidence type="ECO:0000256" key="3">
    <source>
        <dbReference type="ARBA" id="ARBA00012438"/>
    </source>
</evidence>
<dbReference type="Pfam" id="PF18719">
    <property type="entry name" value="ArlS_N"/>
    <property type="match status" value="1"/>
</dbReference>
<evidence type="ECO:0000256" key="2">
    <source>
        <dbReference type="ARBA" id="ARBA00004651"/>
    </source>
</evidence>
<evidence type="ECO:0000256" key="12">
    <source>
        <dbReference type="ARBA" id="ARBA00022989"/>
    </source>
</evidence>
<dbReference type="CDD" id="cd06225">
    <property type="entry name" value="HAMP"/>
    <property type="match status" value="1"/>
</dbReference>
<dbReference type="EMBL" id="JBHTLU010000036">
    <property type="protein sequence ID" value="MFD1223648.1"/>
    <property type="molecule type" value="Genomic_DNA"/>
</dbReference>
<dbReference type="Gene3D" id="3.30.565.10">
    <property type="entry name" value="Histidine kinase-like ATPase, C-terminal domain"/>
    <property type="match status" value="1"/>
</dbReference>
<evidence type="ECO:0000256" key="15">
    <source>
        <dbReference type="SAM" id="Phobius"/>
    </source>
</evidence>
<protein>
    <recommendedName>
        <fullName evidence="4">Signal transduction histidine-protein kinase ArlS</fullName>
        <ecNumber evidence="3">2.7.13.3</ecNumber>
    </recommendedName>
</protein>
<evidence type="ECO:0000256" key="5">
    <source>
        <dbReference type="ARBA" id="ARBA00022475"/>
    </source>
</evidence>
<evidence type="ECO:0000259" key="17">
    <source>
        <dbReference type="PROSITE" id="PS50885"/>
    </source>
</evidence>
<keyword evidence="7" id="KW-0808">Transferase</keyword>
<dbReference type="InterPro" id="IPR036890">
    <property type="entry name" value="HATPase_C_sf"/>
</dbReference>
<keyword evidence="10" id="KW-0418">Kinase</keyword>
<dbReference type="Pfam" id="PF02518">
    <property type="entry name" value="HATPase_c"/>
    <property type="match status" value="1"/>
</dbReference>
<dbReference type="EC" id="2.7.13.3" evidence="3"/>
<evidence type="ECO:0000256" key="13">
    <source>
        <dbReference type="ARBA" id="ARBA00023012"/>
    </source>
</evidence>
<dbReference type="InterPro" id="IPR041610">
    <property type="entry name" value="ArlS_N"/>
</dbReference>
<reference evidence="19" key="1">
    <citation type="journal article" date="2019" name="Int. J. Syst. Evol. Microbiol.">
        <title>The Global Catalogue of Microorganisms (GCM) 10K type strain sequencing project: providing services to taxonomists for standard genome sequencing and annotation.</title>
        <authorList>
            <consortium name="The Broad Institute Genomics Platform"/>
            <consortium name="The Broad Institute Genome Sequencing Center for Infectious Disease"/>
            <person name="Wu L."/>
            <person name="Ma J."/>
        </authorList>
    </citation>
    <scope>NUCLEOTIDE SEQUENCE [LARGE SCALE GENOMIC DNA]</scope>
    <source>
        <strain evidence="19">CCUG 53270</strain>
    </source>
</reference>
<dbReference type="SUPFAM" id="SSF47384">
    <property type="entry name" value="Homodimeric domain of signal transducing histidine kinase"/>
    <property type="match status" value="1"/>
</dbReference>
<feature type="domain" description="HAMP" evidence="17">
    <location>
        <begin position="190"/>
        <end position="243"/>
    </location>
</feature>
<dbReference type="InterPro" id="IPR003594">
    <property type="entry name" value="HATPase_dom"/>
</dbReference>
<dbReference type="Proteomes" id="UP001597180">
    <property type="component" value="Unassembled WGS sequence"/>
</dbReference>
<dbReference type="PROSITE" id="PS50109">
    <property type="entry name" value="HIS_KIN"/>
    <property type="match status" value="1"/>
</dbReference>
<dbReference type="CDD" id="cd00082">
    <property type="entry name" value="HisKA"/>
    <property type="match status" value="1"/>
</dbReference>
<dbReference type="SMART" id="SM00387">
    <property type="entry name" value="HATPase_c"/>
    <property type="match status" value="1"/>
</dbReference>
<feature type="domain" description="Histidine kinase" evidence="16">
    <location>
        <begin position="251"/>
        <end position="469"/>
    </location>
</feature>
<sequence length="474" mass="54049">MMRTIRQWISGLTIRWKMVLWSSFMLIVLFTAYNFAQYAAVHQWMVKQEKASIQKTMAQLVDYFQEKGPLNENKISNSIYFLEKLNEKNQLIRILNRQGDPIVTVTDQLPESYVTPETTDRDILLSAWHFEDHLLVMRSPLISGDFRGTIEIVNNLETFDQFSAMIFWVMILAGCSSVLLSALGGYLLVNQFLKPVQSLADAIRNVKQKGLHERVEQHQAKDELSRLAALFNDLMSELETSFKQQKQFVEDASHELRTPIAIMKGHLSLLDRWGKNDPEILDKSLMASLQELHRLEGIVQELLTLTRSENELPSEEIAWLKPVRLLERTVKRFAVLHPEKRFVIELGSISDEIMIKVVPQHLEQVLLILLDNAVKYSASGTTITLHGRIQDDSMLVEVRDQGMGIPSEELPHVFDRFYRVDKARSREQGGTGLGLAIAKRLVERNGGGITIDSREKEGTTVTLSFPLVVPISEG</sequence>
<comment type="subcellular location">
    <subcellularLocation>
        <location evidence="2">Cell membrane</location>
        <topology evidence="2">Multi-pass membrane protein</topology>
    </subcellularLocation>
</comment>
<evidence type="ECO:0000259" key="16">
    <source>
        <dbReference type="PROSITE" id="PS50109"/>
    </source>
</evidence>
<dbReference type="RefSeq" id="WP_345587906.1">
    <property type="nucleotide sequence ID" value="NZ_BAABJG010000014.1"/>
</dbReference>
<evidence type="ECO:0000256" key="4">
    <source>
        <dbReference type="ARBA" id="ARBA00015735"/>
    </source>
</evidence>
<dbReference type="InterPro" id="IPR003661">
    <property type="entry name" value="HisK_dim/P_dom"/>
</dbReference>
<dbReference type="InterPro" id="IPR004358">
    <property type="entry name" value="Sig_transdc_His_kin-like_C"/>
</dbReference>
<keyword evidence="11 18" id="KW-0067">ATP-binding</keyword>
<evidence type="ECO:0000313" key="18">
    <source>
        <dbReference type="EMBL" id="MFD1223648.1"/>
    </source>
</evidence>
<dbReference type="SUPFAM" id="SSF158472">
    <property type="entry name" value="HAMP domain-like"/>
    <property type="match status" value="1"/>
</dbReference>
<dbReference type="PROSITE" id="PS50885">
    <property type="entry name" value="HAMP"/>
    <property type="match status" value="1"/>
</dbReference>
<dbReference type="Gene3D" id="1.10.287.130">
    <property type="match status" value="1"/>
</dbReference>
<evidence type="ECO:0000256" key="9">
    <source>
        <dbReference type="ARBA" id="ARBA00022741"/>
    </source>
</evidence>
<dbReference type="Pfam" id="PF00672">
    <property type="entry name" value="HAMP"/>
    <property type="match status" value="1"/>
</dbReference>
<dbReference type="PANTHER" id="PTHR45436:SF5">
    <property type="entry name" value="SENSOR HISTIDINE KINASE TRCS"/>
    <property type="match status" value="1"/>
</dbReference>
<comment type="caution">
    <text evidence="18">The sequence shown here is derived from an EMBL/GenBank/DDBJ whole genome shotgun (WGS) entry which is preliminary data.</text>
</comment>
<evidence type="ECO:0000256" key="1">
    <source>
        <dbReference type="ARBA" id="ARBA00000085"/>
    </source>
</evidence>
<evidence type="ECO:0000256" key="11">
    <source>
        <dbReference type="ARBA" id="ARBA00022840"/>
    </source>
</evidence>
<keyword evidence="13" id="KW-0902">Two-component regulatory system</keyword>
<dbReference type="SMART" id="SM00388">
    <property type="entry name" value="HisKA"/>
    <property type="match status" value="1"/>
</dbReference>
<dbReference type="PANTHER" id="PTHR45436">
    <property type="entry name" value="SENSOR HISTIDINE KINASE YKOH"/>
    <property type="match status" value="1"/>
</dbReference>
<keyword evidence="8 15" id="KW-0812">Transmembrane</keyword>
<keyword evidence="12 15" id="KW-1133">Transmembrane helix</keyword>
<keyword evidence="6" id="KW-0597">Phosphoprotein</keyword>
<evidence type="ECO:0000256" key="14">
    <source>
        <dbReference type="ARBA" id="ARBA00023136"/>
    </source>
</evidence>
<dbReference type="InterPro" id="IPR005467">
    <property type="entry name" value="His_kinase_dom"/>
</dbReference>
<evidence type="ECO:0000256" key="8">
    <source>
        <dbReference type="ARBA" id="ARBA00022692"/>
    </source>
</evidence>
<keyword evidence="5" id="KW-1003">Cell membrane</keyword>
<name>A0ABW3USD5_9BACL</name>
<proteinExistence type="predicted"/>
<evidence type="ECO:0000256" key="7">
    <source>
        <dbReference type="ARBA" id="ARBA00022679"/>
    </source>
</evidence>
<gene>
    <name evidence="18" type="ORF">ACFQ4B_26355</name>
</gene>
<dbReference type="Pfam" id="PF00512">
    <property type="entry name" value="HisKA"/>
    <property type="match status" value="1"/>
</dbReference>
<keyword evidence="19" id="KW-1185">Reference proteome</keyword>
<evidence type="ECO:0000256" key="6">
    <source>
        <dbReference type="ARBA" id="ARBA00022553"/>
    </source>
</evidence>
<dbReference type="PRINTS" id="PR00344">
    <property type="entry name" value="BCTRLSENSOR"/>
</dbReference>